<gene>
    <name evidence="2" type="ORF">BS50DRAFT_223879</name>
</gene>
<evidence type="ECO:0000256" key="1">
    <source>
        <dbReference type="SAM" id="MobiDB-lite"/>
    </source>
</evidence>
<sequence>MDGEASQLTEDASFYLQSAAARSSPALPGAPLRQPPPTNTLARQPPSTHNHAITSRPKPPQPITLRPDKPTSPQPIIGSFAASAACPSLLSVARGAARAEACCRSSLTPINTSRTTRPSTEIFHPVGLEGAWLSDYSAFETPDAVDTGENGSEGWVACLRTSLSNHRIAICFPPPRFRTITKRRFSGNKTIFLLRCPPSRLTGHHLTTSSGLVIALHPSIPPWGMSSTRVGAAPAPCFSVSRRG</sequence>
<feature type="compositionally biased region" description="Polar residues" evidence="1">
    <location>
        <begin position="39"/>
        <end position="53"/>
    </location>
</feature>
<protein>
    <submittedName>
        <fullName evidence="2">Uncharacterized protein</fullName>
    </submittedName>
</protein>
<proteinExistence type="predicted"/>
<feature type="region of interest" description="Disordered" evidence="1">
    <location>
        <begin position="1"/>
        <end position="76"/>
    </location>
</feature>
<dbReference type="EMBL" id="KZ678153">
    <property type="protein sequence ID" value="PSN59757.1"/>
    <property type="molecule type" value="Genomic_DNA"/>
</dbReference>
<evidence type="ECO:0000313" key="3">
    <source>
        <dbReference type="Proteomes" id="UP000240883"/>
    </source>
</evidence>
<evidence type="ECO:0000313" key="2">
    <source>
        <dbReference type="EMBL" id="PSN59757.1"/>
    </source>
</evidence>
<name>A0A2T2N2U7_CORCC</name>
<reference evidence="2 3" key="1">
    <citation type="journal article" date="2018" name="Front. Microbiol.">
        <title>Genome-Wide Analysis of Corynespora cassiicola Leaf Fall Disease Putative Effectors.</title>
        <authorList>
            <person name="Lopez D."/>
            <person name="Ribeiro S."/>
            <person name="Label P."/>
            <person name="Fumanal B."/>
            <person name="Venisse J.S."/>
            <person name="Kohler A."/>
            <person name="de Oliveira R.R."/>
            <person name="Labutti K."/>
            <person name="Lipzen A."/>
            <person name="Lail K."/>
            <person name="Bauer D."/>
            <person name="Ohm R.A."/>
            <person name="Barry K.W."/>
            <person name="Spatafora J."/>
            <person name="Grigoriev I.V."/>
            <person name="Martin F.M."/>
            <person name="Pujade-Renaud V."/>
        </authorList>
    </citation>
    <scope>NUCLEOTIDE SEQUENCE [LARGE SCALE GENOMIC DNA]</scope>
    <source>
        <strain evidence="2 3">Philippines</strain>
    </source>
</reference>
<feature type="compositionally biased region" description="Polar residues" evidence="1">
    <location>
        <begin position="1"/>
        <end position="10"/>
    </location>
</feature>
<keyword evidence="3" id="KW-1185">Reference proteome</keyword>
<accession>A0A2T2N2U7</accession>
<dbReference type="Proteomes" id="UP000240883">
    <property type="component" value="Unassembled WGS sequence"/>
</dbReference>
<dbReference type="AlphaFoldDB" id="A0A2T2N2U7"/>
<organism evidence="2 3">
    <name type="scientific">Corynespora cassiicola Philippines</name>
    <dbReference type="NCBI Taxonomy" id="1448308"/>
    <lineage>
        <taxon>Eukaryota</taxon>
        <taxon>Fungi</taxon>
        <taxon>Dikarya</taxon>
        <taxon>Ascomycota</taxon>
        <taxon>Pezizomycotina</taxon>
        <taxon>Dothideomycetes</taxon>
        <taxon>Pleosporomycetidae</taxon>
        <taxon>Pleosporales</taxon>
        <taxon>Corynesporascaceae</taxon>
        <taxon>Corynespora</taxon>
    </lineage>
</organism>